<reference evidence="2" key="1">
    <citation type="submission" date="2019-03" db="EMBL/GenBank/DDBJ databases">
        <title>Improved annotation for the trematode Fasciola hepatica.</title>
        <authorList>
            <person name="Choi Y.-J."/>
            <person name="Martin J."/>
            <person name="Mitreva M."/>
        </authorList>
    </citation>
    <scope>NUCLEOTIDE SEQUENCE [LARGE SCALE GENOMIC DNA]</scope>
</reference>
<feature type="region of interest" description="Disordered" evidence="1">
    <location>
        <begin position="1"/>
        <end position="72"/>
    </location>
</feature>
<gene>
    <name evidence="2" type="ORF">D915_006964</name>
</gene>
<dbReference type="EMBL" id="JXXN02002932">
    <property type="protein sequence ID" value="THD22194.1"/>
    <property type="molecule type" value="Genomic_DNA"/>
</dbReference>
<evidence type="ECO:0000313" key="3">
    <source>
        <dbReference type="Proteomes" id="UP000230066"/>
    </source>
</evidence>
<dbReference type="AlphaFoldDB" id="A0A4E0R7V5"/>
<sequence length="72" mass="7636">MATNGSTIRAPDSGMQTNPTPIAPLQLQALSSPSTGASMVPSSAVSRSETANIIKHPRKKLRKSTEFSEVRL</sequence>
<accession>A0A4E0R7V5</accession>
<feature type="compositionally biased region" description="Polar residues" evidence="1">
    <location>
        <begin position="28"/>
        <end position="51"/>
    </location>
</feature>
<comment type="caution">
    <text evidence="2">The sequence shown here is derived from an EMBL/GenBank/DDBJ whole genome shotgun (WGS) entry which is preliminary data.</text>
</comment>
<name>A0A4E0R7V5_FASHE</name>
<evidence type="ECO:0000313" key="2">
    <source>
        <dbReference type="EMBL" id="THD22194.1"/>
    </source>
</evidence>
<organism evidence="2 3">
    <name type="scientific">Fasciola hepatica</name>
    <name type="common">Liver fluke</name>
    <dbReference type="NCBI Taxonomy" id="6192"/>
    <lineage>
        <taxon>Eukaryota</taxon>
        <taxon>Metazoa</taxon>
        <taxon>Spiralia</taxon>
        <taxon>Lophotrochozoa</taxon>
        <taxon>Platyhelminthes</taxon>
        <taxon>Trematoda</taxon>
        <taxon>Digenea</taxon>
        <taxon>Plagiorchiida</taxon>
        <taxon>Echinostomata</taxon>
        <taxon>Echinostomatoidea</taxon>
        <taxon>Fasciolidae</taxon>
        <taxon>Fasciola</taxon>
    </lineage>
</organism>
<proteinExistence type="predicted"/>
<evidence type="ECO:0000256" key="1">
    <source>
        <dbReference type="SAM" id="MobiDB-lite"/>
    </source>
</evidence>
<feature type="compositionally biased region" description="Basic and acidic residues" evidence="1">
    <location>
        <begin position="63"/>
        <end position="72"/>
    </location>
</feature>
<dbReference type="Proteomes" id="UP000230066">
    <property type="component" value="Unassembled WGS sequence"/>
</dbReference>
<keyword evidence="3" id="KW-1185">Reference proteome</keyword>
<protein>
    <submittedName>
        <fullName evidence="2">Uncharacterized protein</fullName>
    </submittedName>
</protein>